<dbReference type="EMBL" id="JAAZBX010000011">
    <property type="protein sequence ID" value="NLD25577.1"/>
    <property type="molecule type" value="Genomic_DNA"/>
</dbReference>
<evidence type="ECO:0000313" key="2">
    <source>
        <dbReference type="Proteomes" id="UP000545876"/>
    </source>
</evidence>
<comment type="caution">
    <text evidence="1">The sequence shown here is derived from an EMBL/GenBank/DDBJ whole genome shotgun (WGS) entry which is preliminary data.</text>
</comment>
<dbReference type="AlphaFoldDB" id="A0A847CZH4"/>
<feature type="non-terminal residue" evidence="1">
    <location>
        <position position="103"/>
    </location>
</feature>
<reference evidence="1 2" key="1">
    <citation type="journal article" date="2020" name="Biotechnol. Biofuels">
        <title>New insights from the biogas microbiome by comprehensive genome-resolved metagenomics of nearly 1600 species originating from multiple anaerobic digesters.</title>
        <authorList>
            <person name="Campanaro S."/>
            <person name="Treu L."/>
            <person name="Rodriguez-R L.M."/>
            <person name="Kovalovszki A."/>
            <person name="Ziels R.M."/>
            <person name="Maus I."/>
            <person name="Zhu X."/>
            <person name="Kougias P.G."/>
            <person name="Basile A."/>
            <person name="Luo G."/>
            <person name="Schluter A."/>
            <person name="Konstantinidis K.T."/>
            <person name="Angelidaki I."/>
        </authorList>
    </citation>
    <scope>NUCLEOTIDE SEQUENCE [LARGE SCALE GENOMIC DNA]</scope>
    <source>
        <strain evidence="1">AS06rmzACSIP_65</strain>
    </source>
</reference>
<name>A0A847CZH4_9BACT</name>
<evidence type="ECO:0000313" key="1">
    <source>
        <dbReference type="EMBL" id="NLD25577.1"/>
    </source>
</evidence>
<sequence length="103" mass="10966">MIRFNMSRKLFNPILIITTAFFVVILSTFISKGLFRSFSATYTNITTQVTVGNSAPSFTSGPAENTASTSTAPTSIGATVQFNATATDANGESYYLIVCSTNS</sequence>
<organism evidence="1 2">
    <name type="scientific">Candidatus Dojkabacteria bacterium</name>
    <dbReference type="NCBI Taxonomy" id="2099670"/>
    <lineage>
        <taxon>Bacteria</taxon>
        <taxon>Candidatus Dojkabacteria</taxon>
    </lineage>
</organism>
<dbReference type="Proteomes" id="UP000545876">
    <property type="component" value="Unassembled WGS sequence"/>
</dbReference>
<proteinExistence type="predicted"/>
<accession>A0A847CZH4</accession>
<gene>
    <name evidence="1" type="ORF">GX656_02960</name>
</gene>
<protein>
    <submittedName>
        <fullName evidence="1">Uncharacterized protein</fullName>
    </submittedName>
</protein>